<protein>
    <submittedName>
        <fullName evidence="1">Uncharacterized protein</fullName>
    </submittedName>
</protein>
<organism evidence="1 2">
    <name type="scientific">Luteimonas lutimaris</name>
    <dbReference type="NCBI Taxonomy" id="698645"/>
    <lineage>
        <taxon>Bacteria</taxon>
        <taxon>Pseudomonadati</taxon>
        <taxon>Pseudomonadota</taxon>
        <taxon>Gammaproteobacteria</taxon>
        <taxon>Lysobacterales</taxon>
        <taxon>Lysobacteraceae</taxon>
        <taxon>Luteimonas</taxon>
    </lineage>
</organism>
<evidence type="ECO:0000313" key="2">
    <source>
        <dbReference type="Proteomes" id="UP001501727"/>
    </source>
</evidence>
<gene>
    <name evidence="1" type="ORF">GCM10022229_16730</name>
</gene>
<accession>A0ABP7MLW2</accession>
<dbReference type="Proteomes" id="UP001501727">
    <property type="component" value="Unassembled WGS sequence"/>
</dbReference>
<name>A0ABP7MLW2_9GAMM</name>
<reference evidence="2" key="1">
    <citation type="journal article" date="2019" name="Int. J. Syst. Evol. Microbiol.">
        <title>The Global Catalogue of Microorganisms (GCM) 10K type strain sequencing project: providing services to taxonomists for standard genome sequencing and annotation.</title>
        <authorList>
            <consortium name="The Broad Institute Genomics Platform"/>
            <consortium name="The Broad Institute Genome Sequencing Center for Infectious Disease"/>
            <person name="Wu L."/>
            <person name="Ma J."/>
        </authorList>
    </citation>
    <scope>NUCLEOTIDE SEQUENCE [LARGE SCALE GENOMIC DNA]</scope>
    <source>
        <strain evidence="2">JCM 16916</strain>
    </source>
</reference>
<sequence length="98" mass="10739">MDLVIVELFGKIALVETAKAFAAPHKVGKEPLAGTGGKCIQWRWFTSRRVPAQVLVELRLAADRGIRLHRLLLPFRSACACGPRSCGQQECHECIAAV</sequence>
<evidence type="ECO:0000313" key="1">
    <source>
        <dbReference type="EMBL" id="GAA3923467.1"/>
    </source>
</evidence>
<dbReference type="EMBL" id="BAAAZU010000006">
    <property type="protein sequence ID" value="GAA3923467.1"/>
    <property type="molecule type" value="Genomic_DNA"/>
</dbReference>
<keyword evidence="2" id="KW-1185">Reference proteome</keyword>
<comment type="caution">
    <text evidence="1">The sequence shown here is derived from an EMBL/GenBank/DDBJ whole genome shotgun (WGS) entry which is preliminary data.</text>
</comment>
<proteinExistence type="predicted"/>